<dbReference type="InterPro" id="IPR013342">
    <property type="entry name" value="Mandelate_racemase_C"/>
</dbReference>
<dbReference type="SFLD" id="SFLDG00179">
    <property type="entry name" value="mandelate_racemase"/>
    <property type="match status" value="1"/>
</dbReference>
<feature type="binding site" evidence="3">
    <location>
        <position position="212"/>
    </location>
    <ligand>
        <name>Mg(2+)</name>
        <dbReference type="ChEBI" id="CHEBI:18420"/>
    </ligand>
</feature>
<dbReference type="SFLD" id="SFLDS00001">
    <property type="entry name" value="Enolase"/>
    <property type="match status" value="1"/>
</dbReference>
<organism evidence="6 7">
    <name type="scientific">Kaustia mangrovi</name>
    <dbReference type="NCBI Taxonomy" id="2593653"/>
    <lineage>
        <taxon>Bacteria</taxon>
        <taxon>Pseudomonadati</taxon>
        <taxon>Pseudomonadota</taxon>
        <taxon>Alphaproteobacteria</taxon>
        <taxon>Hyphomicrobiales</taxon>
        <taxon>Parvibaculaceae</taxon>
        <taxon>Kaustia</taxon>
    </lineage>
</organism>
<accession>A0A7S8C2X0</accession>
<dbReference type="GO" id="GO:0046872">
    <property type="term" value="F:metal ion binding"/>
    <property type="evidence" value="ECO:0007669"/>
    <property type="project" value="UniProtKB-KW"/>
</dbReference>
<keyword evidence="3" id="KW-0460">Magnesium</keyword>
<evidence type="ECO:0000259" key="5">
    <source>
        <dbReference type="SMART" id="SM00922"/>
    </source>
</evidence>
<dbReference type="Proteomes" id="UP000593594">
    <property type="component" value="Chromosome"/>
</dbReference>
<evidence type="ECO:0000256" key="4">
    <source>
        <dbReference type="PIRSR" id="PIRSR634611-4"/>
    </source>
</evidence>
<feature type="binding site" evidence="2">
    <location>
        <position position="100"/>
    </location>
    <ligand>
        <name>substrate</name>
    </ligand>
</feature>
<feature type="binding site" evidence="2">
    <location>
        <position position="264"/>
    </location>
    <ligand>
        <name>substrate</name>
    </ligand>
</feature>
<dbReference type="SFLD" id="SFLDF00118">
    <property type="entry name" value="D-tartrate_dehydratase"/>
    <property type="match status" value="1"/>
</dbReference>
<dbReference type="InterPro" id="IPR036849">
    <property type="entry name" value="Enolase-like_C_sf"/>
</dbReference>
<feature type="binding site" evidence="3">
    <location>
        <position position="264"/>
    </location>
    <ligand>
        <name>Mg(2+)</name>
        <dbReference type="ChEBI" id="CHEBI:18420"/>
    </ligand>
</feature>
<dbReference type="Pfam" id="PF13378">
    <property type="entry name" value="MR_MLE_C"/>
    <property type="match status" value="1"/>
</dbReference>
<dbReference type="SUPFAM" id="SSF54826">
    <property type="entry name" value="Enolase N-terminal domain-like"/>
    <property type="match status" value="1"/>
</dbReference>
<dbReference type="InterPro" id="IPR029017">
    <property type="entry name" value="Enolase-like_N"/>
</dbReference>
<dbReference type="KEGG" id="kmn:HW532_06435"/>
<dbReference type="InterPro" id="IPR034593">
    <property type="entry name" value="DgoD-like"/>
</dbReference>
<evidence type="ECO:0000313" key="6">
    <source>
        <dbReference type="EMBL" id="QPC42371.1"/>
    </source>
</evidence>
<dbReference type="PANTHER" id="PTHR48080:SF5">
    <property type="entry name" value="D(-)-TARTRATE DEHYDRATASE"/>
    <property type="match status" value="1"/>
</dbReference>
<evidence type="ECO:0000256" key="3">
    <source>
        <dbReference type="PIRSR" id="PIRSR634611-3"/>
    </source>
</evidence>
<feature type="binding site" evidence="2">
    <location>
        <position position="19"/>
    </location>
    <ligand>
        <name>substrate</name>
    </ligand>
</feature>
<evidence type="ECO:0000256" key="1">
    <source>
        <dbReference type="PIRSR" id="PIRSR634611-1"/>
    </source>
</evidence>
<dbReference type="RefSeq" id="WP_213163605.1">
    <property type="nucleotide sequence ID" value="NZ_CP058214.1"/>
</dbReference>
<evidence type="ECO:0000256" key="2">
    <source>
        <dbReference type="PIRSR" id="PIRSR634611-2"/>
    </source>
</evidence>
<feature type="binding site" evidence="2">
    <location>
        <position position="181"/>
    </location>
    <ligand>
        <name>substrate</name>
    </ligand>
</feature>
<gene>
    <name evidence="6" type="ORF">HW532_06435</name>
</gene>
<dbReference type="PANTHER" id="PTHR48080">
    <property type="entry name" value="D-GALACTONATE DEHYDRATASE-RELATED"/>
    <property type="match status" value="1"/>
</dbReference>
<comment type="cofactor">
    <cofactor evidence="3">
        <name>Mg(2+)</name>
        <dbReference type="ChEBI" id="CHEBI:18420"/>
    </cofactor>
    <text evidence="3">Binds 1 Mg(2+) ion per subunit.</text>
</comment>
<feature type="binding site" evidence="2">
    <location>
        <position position="155"/>
    </location>
    <ligand>
        <name>substrate</name>
    </ligand>
</feature>
<feature type="binding site" evidence="2">
    <location>
        <position position="53"/>
    </location>
    <ligand>
        <name>substrate</name>
    </ligand>
</feature>
<feature type="domain" description="Mandelate racemase/muconate lactonizing enzyme C-terminal" evidence="5">
    <location>
        <begin position="162"/>
        <end position="259"/>
    </location>
</feature>
<protein>
    <submittedName>
        <fullName evidence="6">Mandelate racemase</fullName>
    </submittedName>
</protein>
<dbReference type="AlphaFoldDB" id="A0A7S8C2X0"/>
<dbReference type="Gene3D" id="3.20.20.120">
    <property type="entry name" value="Enolase-like C-terminal domain"/>
    <property type="match status" value="1"/>
</dbReference>
<dbReference type="InterPro" id="IPR034611">
    <property type="entry name" value="D-tartrate_dehydratase"/>
</dbReference>
<dbReference type="Gene3D" id="3.30.390.10">
    <property type="entry name" value="Enolase-like, N-terminal domain"/>
    <property type="match status" value="1"/>
</dbReference>
<name>A0A7S8C2X0_9HYPH</name>
<feature type="active site" description="acceptor" evidence="1">
    <location>
        <position position="183"/>
    </location>
</feature>
<feature type="active site" description="Proton donor/acceptor" evidence="1">
    <location>
        <position position="321"/>
    </location>
</feature>
<feature type="site" description="Transition state stabilizer" evidence="4">
    <location>
        <position position="53"/>
    </location>
</feature>
<proteinExistence type="predicted"/>
<feature type="site" description="Transition state stabilizer" evidence="4">
    <location>
        <position position="181"/>
    </location>
</feature>
<feature type="binding site" evidence="3">
    <location>
        <position position="238"/>
    </location>
    <ligand>
        <name>Mg(2+)</name>
        <dbReference type="ChEBI" id="CHEBI:18420"/>
    </ligand>
</feature>
<keyword evidence="3" id="KW-0479">Metal-binding</keyword>
<dbReference type="SMART" id="SM00922">
    <property type="entry name" value="MR_MLE"/>
    <property type="match status" value="1"/>
</dbReference>
<sequence>MRITDIRHVSAPLASEMSNAFISFKTMTTNVVAVETDVVRDGERVTGYGFSSNGRYAQPGLLASRFLPRLHEADPASLLDETGENVDPQAVWRTLMANEKPGGHGERSFCIGALDMAVWDLHAKLAGKPLWTILSERYNGGRYDEAVLVYPGGGYYRADKDIEQLVAEMRGYRDAGYRICKMKVGGLSLADDLKRIEAAAEALGSGETLAVDANGRFALEEAIAFANAVEPFRLAWFEEPGDPLDYHLNAELVGHYPHAIATGENLFSHQDMNNLLRFGGLRPDVDWAQPDPSLCYGLTETLVMLDEAERLGWSRRRFLPHGGHQLGLNMAAGLQLGGTESYPGVFAPYGGFADDIPIVDGHVTLPRDQPGIGMELKPALMDEMRKRLELD</sequence>
<feature type="site" description="Increases basicity of active site His" evidence="4">
    <location>
        <position position="291"/>
    </location>
</feature>
<reference evidence="6 7" key="1">
    <citation type="submission" date="2020-06" db="EMBL/GenBank/DDBJ databases">
        <title>Genome sequence of 2 isolates from Red Sea Mangroves.</title>
        <authorList>
            <person name="Sefrji F."/>
            <person name="Michoud G."/>
            <person name="Merlino G."/>
            <person name="Daffonchio D."/>
        </authorList>
    </citation>
    <scope>NUCLEOTIDE SEQUENCE [LARGE SCALE GENOMIC DNA]</scope>
    <source>
        <strain evidence="6 7">R1DC25</strain>
    </source>
</reference>
<feature type="binding site" evidence="2">
    <location>
        <position position="238"/>
    </location>
    <ligand>
        <name>substrate</name>
    </ligand>
</feature>
<keyword evidence="7" id="KW-1185">Reference proteome</keyword>
<evidence type="ECO:0000313" key="7">
    <source>
        <dbReference type="Proteomes" id="UP000593594"/>
    </source>
</evidence>
<dbReference type="SUPFAM" id="SSF51604">
    <property type="entry name" value="Enolase C-terminal domain-like"/>
    <property type="match status" value="1"/>
</dbReference>
<dbReference type="GO" id="GO:0047808">
    <property type="term" value="F:D(-)-tartrate dehydratase activity"/>
    <property type="evidence" value="ECO:0007669"/>
    <property type="project" value="InterPro"/>
</dbReference>
<feature type="site" description="Transition state stabilizer" evidence="4">
    <location>
        <position position="340"/>
    </location>
</feature>
<dbReference type="InterPro" id="IPR029065">
    <property type="entry name" value="Enolase_C-like"/>
</dbReference>
<dbReference type="EMBL" id="CP058214">
    <property type="protein sequence ID" value="QPC42371.1"/>
    <property type="molecule type" value="Genomic_DNA"/>
</dbReference>
<feature type="binding site" evidence="2">
    <location>
        <position position="321"/>
    </location>
    <ligand>
        <name>substrate</name>
    </ligand>
</feature>